<dbReference type="CDD" id="cd08570">
    <property type="entry name" value="GDPD_YPL206cp_fungi"/>
    <property type="match status" value="1"/>
</dbReference>
<dbReference type="PANTHER" id="PTHR43805">
    <property type="entry name" value="GLYCEROPHOSPHORYL DIESTER PHOSPHODIESTERASE"/>
    <property type="match status" value="1"/>
</dbReference>
<gene>
    <name evidence="2" type="ORF">PCANC_06903</name>
</gene>
<dbReference type="GO" id="GO:0006629">
    <property type="term" value="P:lipid metabolic process"/>
    <property type="evidence" value="ECO:0007669"/>
    <property type="project" value="InterPro"/>
</dbReference>
<sequence length="329" mass="37295">MSDSIPLSPGQQPLQVCIGQPTRPTLPINDSKLPLCWGHRGASAAFPENTLHSFEAAIKDGAEGIESDVHISTDDVVLMFHDPSLERTTDGKGKIASLPYFGGIDAVRTLKAPHQKIPTFDETMDMLMRKENQHVIFNIDCKPNNDPERLFRLIKASIERFEDHASLLIPRLVLGLWHPKFLEPSTRLLPDLKRSYIGMSTSMARKYFWGSCQGFSMQFSCLFGREGLAFREDCKRAGKFLLVWTVNERKEMIQACKWGVDAILTDRTADYLTLRQQMKDNWGAVATETSALSPYSSYYNSLASRFWGKVYFYHLTRSCGPFRPITTTQ</sequence>
<evidence type="ECO:0000313" key="3">
    <source>
        <dbReference type="Proteomes" id="UP000235388"/>
    </source>
</evidence>
<protein>
    <recommendedName>
        <fullName evidence="1">GP-PDE domain-containing protein</fullName>
    </recommendedName>
</protein>
<dbReference type="STRING" id="200324.A0A2N5VGU2"/>
<organism evidence="2 3">
    <name type="scientific">Puccinia coronata f. sp. avenae</name>
    <dbReference type="NCBI Taxonomy" id="200324"/>
    <lineage>
        <taxon>Eukaryota</taxon>
        <taxon>Fungi</taxon>
        <taxon>Dikarya</taxon>
        <taxon>Basidiomycota</taxon>
        <taxon>Pucciniomycotina</taxon>
        <taxon>Pucciniomycetes</taxon>
        <taxon>Pucciniales</taxon>
        <taxon>Pucciniaceae</taxon>
        <taxon>Puccinia</taxon>
    </lineage>
</organism>
<keyword evidence="3" id="KW-1185">Reference proteome</keyword>
<dbReference type="PANTHER" id="PTHR43805:SF1">
    <property type="entry name" value="GP-PDE DOMAIN-CONTAINING PROTEIN"/>
    <property type="match status" value="1"/>
</dbReference>
<dbReference type="InterPro" id="IPR017946">
    <property type="entry name" value="PLC-like_Pdiesterase_TIM-brl"/>
</dbReference>
<dbReference type="InterPro" id="IPR030395">
    <property type="entry name" value="GP_PDE_dom"/>
</dbReference>
<dbReference type="GO" id="GO:0008081">
    <property type="term" value="F:phosphoric diester hydrolase activity"/>
    <property type="evidence" value="ECO:0007669"/>
    <property type="project" value="InterPro"/>
</dbReference>
<dbReference type="OrthoDB" id="1058301at2759"/>
<dbReference type="Pfam" id="PF03009">
    <property type="entry name" value="GDPD"/>
    <property type="match status" value="1"/>
</dbReference>
<dbReference type="Proteomes" id="UP000235388">
    <property type="component" value="Unassembled WGS sequence"/>
</dbReference>
<evidence type="ECO:0000259" key="1">
    <source>
        <dbReference type="PROSITE" id="PS51704"/>
    </source>
</evidence>
<proteinExistence type="predicted"/>
<comment type="caution">
    <text evidence="2">The sequence shown here is derived from an EMBL/GenBank/DDBJ whole genome shotgun (WGS) entry which is preliminary data.</text>
</comment>
<dbReference type="PROSITE" id="PS51704">
    <property type="entry name" value="GP_PDE"/>
    <property type="match status" value="1"/>
</dbReference>
<dbReference type="EMBL" id="PGCJ01000097">
    <property type="protein sequence ID" value="PLW49219.1"/>
    <property type="molecule type" value="Genomic_DNA"/>
</dbReference>
<dbReference type="SUPFAM" id="SSF51695">
    <property type="entry name" value="PLC-like phosphodiesterases"/>
    <property type="match status" value="1"/>
</dbReference>
<feature type="domain" description="GP-PDE" evidence="1">
    <location>
        <begin position="34"/>
        <end position="275"/>
    </location>
</feature>
<name>A0A2N5VGU2_9BASI</name>
<reference evidence="2 3" key="1">
    <citation type="submission" date="2017-11" db="EMBL/GenBank/DDBJ databases">
        <title>De novo assembly and phasing of dikaryotic genomes from two isolates of Puccinia coronata f. sp. avenae, the causal agent of oat crown rust.</title>
        <authorList>
            <person name="Miller M.E."/>
            <person name="Zhang Y."/>
            <person name="Omidvar V."/>
            <person name="Sperschneider J."/>
            <person name="Schwessinger B."/>
            <person name="Raley C."/>
            <person name="Palmer J.M."/>
            <person name="Garnica D."/>
            <person name="Upadhyaya N."/>
            <person name="Rathjen J."/>
            <person name="Taylor J.M."/>
            <person name="Park R.F."/>
            <person name="Dodds P.N."/>
            <person name="Hirsch C.D."/>
            <person name="Kianian S.F."/>
            <person name="Figueroa M."/>
        </authorList>
    </citation>
    <scope>NUCLEOTIDE SEQUENCE [LARGE SCALE GENOMIC DNA]</scope>
    <source>
        <strain evidence="2">12NC29</strain>
    </source>
</reference>
<dbReference type="Gene3D" id="3.20.20.190">
    <property type="entry name" value="Phosphatidylinositol (PI) phosphodiesterase"/>
    <property type="match status" value="1"/>
</dbReference>
<accession>A0A2N5VGU2</accession>
<dbReference type="AlphaFoldDB" id="A0A2N5VGU2"/>
<evidence type="ECO:0000313" key="2">
    <source>
        <dbReference type="EMBL" id="PLW49219.1"/>
    </source>
</evidence>